<name>X1GNJ3_9ZZZZ</name>
<dbReference type="EMBL" id="BARU01005925">
    <property type="protein sequence ID" value="GAH43194.1"/>
    <property type="molecule type" value="Genomic_DNA"/>
</dbReference>
<comment type="caution">
    <text evidence="1">The sequence shown here is derived from an EMBL/GenBank/DDBJ whole genome shotgun (WGS) entry which is preliminary data.</text>
</comment>
<gene>
    <name evidence="1" type="ORF">S03H2_11627</name>
</gene>
<organism evidence="1">
    <name type="scientific">marine sediment metagenome</name>
    <dbReference type="NCBI Taxonomy" id="412755"/>
    <lineage>
        <taxon>unclassified sequences</taxon>
        <taxon>metagenomes</taxon>
        <taxon>ecological metagenomes</taxon>
    </lineage>
</organism>
<protein>
    <submittedName>
        <fullName evidence="1">Uncharacterized protein</fullName>
    </submittedName>
</protein>
<reference evidence="1" key="1">
    <citation type="journal article" date="2014" name="Front. Microbiol.">
        <title>High frequency of phylogenetically diverse reductive dehalogenase-homologous genes in deep subseafloor sedimentary metagenomes.</title>
        <authorList>
            <person name="Kawai M."/>
            <person name="Futagami T."/>
            <person name="Toyoda A."/>
            <person name="Takaki Y."/>
            <person name="Nishi S."/>
            <person name="Hori S."/>
            <person name="Arai W."/>
            <person name="Tsubouchi T."/>
            <person name="Morono Y."/>
            <person name="Uchiyama I."/>
            <person name="Ito T."/>
            <person name="Fujiyama A."/>
            <person name="Inagaki F."/>
            <person name="Takami H."/>
        </authorList>
    </citation>
    <scope>NUCLEOTIDE SEQUENCE</scope>
    <source>
        <strain evidence="1">Expedition CK06-06</strain>
    </source>
</reference>
<dbReference type="AlphaFoldDB" id="X1GNJ3"/>
<proteinExistence type="predicted"/>
<feature type="non-terminal residue" evidence="1">
    <location>
        <position position="1"/>
    </location>
</feature>
<accession>X1GNJ3</accession>
<evidence type="ECO:0000313" key="1">
    <source>
        <dbReference type="EMBL" id="GAH43194.1"/>
    </source>
</evidence>
<sequence length="44" mass="5193">KEFFSQVWGSGERAENFLFLKVLVEDIKKIKNRQKTGYNNPYAV</sequence>